<sequence length="62" mass="6471">MNAVHGVAALVEQVEGAGAQRVLRDATRHAVAPLGIFWRAPDHLGGRRPGRVLALHADAGNA</sequence>
<protein>
    <submittedName>
        <fullName evidence="1">Uncharacterized protein</fullName>
    </submittedName>
</protein>
<dbReference type="EMBL" id="LJOW01000500">
    <property type="protein sequence ID" value="OBQ34122.1"/>
    <property type="molecule type" value="Genomic_DNA"/>
</dbReference>
<dbReference type="AlphaFoldDB" id="A0A1B7WAG1"/>
<proteinExistence type="predicted"/>
<name>A0A1B7WAG1_APHFL</name>
<organism evidence="1 2">
    <name type="scientific">Aphanizomenon flos-aquae WA102</name>
    <dbReference type="NCBI Taxonomy" id="1710896"/>
    <lineage>
        <taxon>Bacteria</taxon>
        <taxon>Bacillati</taxon>
        <taxon>Cyanobacteriota</taxon>
        <taxon>Cyanophyceae</taxon>
        <taxon>Nostocales</taxon>
        <taxon>Aphanizomenonaceae</taxon>
        <taxon>Aphanizomenon</taxon>
    </lineage>
</organism>
<reference evidence="1 2" key="1">
    <citation type="submission" date="2015-09" db="EMBL/GenBank/DDBJ databases">
        <title>Aphanizomenon flos-aquae WA102.</title>
        <authorList>
            <person name="Driscoll C."/>
        </authorList>
    </citation>
    <scope>NUCLEOTIDE SEQUENCE [LARGE SCALE GENOMIC DNA]</scope>
    <source>
        <strain evidence="1">WA102</strain>
    </source>
</reference>
<evidence type="ECO:0000313" key="2">
    <source>
        <dbReference type="Proteomes" id="UP000092093"/>
    </source>
</evidence>
<evidence type="ECO:0000313" key="1">
    <source>
        <dbReference type="EMBL" id="OBQ34122.1"/>
    </source>
</evidence>
<comment type="caution">
    <text evidence="1">The sequence shown here is derived from an EMBL/GenBank/DDBJ whole genome shotgun (WGS) entry which is preliminary data.</text>
</comment>
<gene>
    <name evidence="1" type="ORF">AN484_26860</name>
</gene>
<dbReference type="Proteomes" id="UP000092093">
    <property type="component" value="Unassembled WGS sequence"/>
</dbReference>
<accession>A0A1B7WAG1</accession>